<dbReference type="PANTHER" id="PTHR39398">
    <property type="entry name" value="YALI0F14311P"/>
    <property type="match status" value="1"/>
</dbReference>
<protein>
    <recommendedName>
        <fullName evidence="4">CSN8/PSMD8/EIF3K domain-containing protein</fullName>
    </recommendedName>
</protein>
<evidence type="ECO:0000313" key="2">
    <source>
        <dbReference type="EMBL" id="KAK3900269.1"/>
    </source>
</evidence>
<keyword evidence="3" id="KW-1185">Reference proteome</keyword>
<feature type="compositionally biased region" description="Low complexity" evidence="1">
    <location>
        <begin position="104"/>
        <end position="114"/>
    </location>
</feature>
<reference evidence="2" key="2">
    <citation type="submission" date="2023-05" db="EMBL/GenBank/DDBJ databases">
        <authorList>
            <consortium name="Lawrence Berkeley National Laboratory"/>
            <person name="Steindorff A."/>
            <person name="Hensen N."/>
            <person name="Bonometti L."/>
            <person name="Westerberg I."/>
            <person name="Brannstrom I.O."/>
            <person name="Guillou S."/>
            <person name="Cros-Aarteil S."/>
            <person name="Calhoun S."/>
            <person name="Haridas S."/>
            <person name="Kuo A."/>
            <person name="Mondo S."/>
            <person name="Pangilinan J."/>
            <person name="Riley R."/>
            <person name="Labutti K."/>
            <person name="Andreopoulos B."/>
            <person name="Lipzen A."/>
            <person name="Chen C."/>
            <person name="Yanf M."/>
            <person name="Daum C."/>
            <person name="Ng V."/>
            <person name="Clum A."/>
            <person name="Ohm R."/>
            <person name="Martin F."/>
            <person name="Silar P."/>
            <person name="Natvig D."/>
            <person name="Lalanne C."/>
            <person name="Gautier V."/>
            <person name="Ament-Velasquez S.L."/>
            <person name="Kruys A."/>
            <person name="Hutchinson M.I."/>
            <person name="Powell A.J."/>
            <person name="Barry K."/>
            <person name="Miller A.N."/>
            <person name="Grigoriev I.V."/>
            <person name="Debuchy R."/>
            <person name="Gladieux P."/>
            <person name="Thoren M.H."/>
            <person name="Johannesson H."/>
        </authorList>
    </citation>
    <scope>NUCLEOTIDE SEQUENCE</scope>
    <source>
        <strain evidence="2">CBS 103.79</strain>
    </source>
</reference>
<evidence type="ECO:0008006" key="4">
    <source>
        <dbReference type="Google" id="ProtNLM"/>
    </source>
</evidence>
<accession>A0AAN6MHF1</accession>
<reference evidence="2" key="1">
    <citation type="journal article" date="2023" name="Mol. Phylogenet. Evol.">
        <title>Genome-scale phylogeny and comparative genomics of the fungal order Sordariales.</title>
        <authorList>
            <person name="Hensen N."/>
            <person name="Bonometti L."/>
            <person name="Westerberg I."/>
            <person name="Brannstrom I.O."/>
            <person name="Guillou S."/>
            <person name="Cros-Aarteil S."/>
            <person name="Calhoun S."/>
            <person name="Haridas S."/>
            <person name="Kuo A."/>
            <person name="Mondo S."/>
            <person name="Pangilinan J."/>
            <person name="Riley R."/>
            <person name="LaButti K."/>
            <person name="Andreopoulos B."/>
            <person name="Lipzen A."/>
            <person name="Chen C."/>
            <person name="Yan M."/>
            <person name="Daum C."/>
            <person name="Ng V."/>
            <person name="Clum A."/>
            <person name="Steindorff A."/>
            <person name="Ohm R.A."/>
            <person name="Martin F."/>
            <person name="Silar P."/>
            <person name="Natvig D.O."/>
            <person name="Lalanne C."/>
            <person name="Gautier V."/>
            <person name="Ament-Velasquez S.L."/>
            <person name="Kruys A."/>
            <person name="Hutchinson M.I."/>
            <person name="Powell A.J."/>
            <person name="Barry K."/>
            <person name="Miller A.N."/>
            <person name="Grigoriev I.V."/>
            <person name="Debuchy R."/>
            <person name="Gladieux P."/>
            <person name="Hiltunen Thoren M."/>
            <person name="Johannesson H."/>
        </authorList>
    </citation>
    <scope>NUCLEOTIDE SEQUENCE</scope>
    <source>
        <strain evidence="2">CBS 103.79</strain>
    </source>
</reference>
<feature type="region of interest" description="Disordered" evidence="1">
    <location>
        <begin position="85"/>
        <end position="135"/>
    </location>
</feature>
<dbReference type="Proteomes" id="UP001303889">
    <property type="component" value="Unassembled WGS sequence"/>
</dbReference>
<name>A0AAN6MHF1_9PEZI</name>
<comment type="caution">
    <text evidence="2">The sequence shown here is derived from an EMBL/GenBank/DDBJ whole genome shotgun (WGS) entry which is preliminary data.</text>
</comment>
<proteinExistence type="predicted"/>
<dbReference type="EMBL" id="MU855689">
    <property type="protein sequence ID" value="KAK3900269.1"/>
    <property type="molecule type" value="Genomic_DNA"/>
</dbReference>
<dbReference type="AlphaFoldDB" id="A0AAN6MHF1"/>
<feature type="region of interest" description="Disordered" evidence="1">
    <location>
        <begin position="200"/>
        <end position="237"/>
    </location>
</feature>
<gene>
    <name evidence="2" type="ORF">C8A05DRAFT_36106</name>
</gene>
<evidence type="ECO:0000313" key="3">
    <source>
        <dbReference type="Proteomes" id="UP001303889"/>
    </source>
</evidence>
<feature type="compositionally biased region" description="Polar residues" evidence="1">
    <location>
        <begin position="115"/>
        <end position="135"/>
    </location>
</feature>
<evidence type="ECO:0000256" key="1">
    <source>
        <dbReference type="SAM" id="MobiDB-lite"/>
    </source>
</evidence>
<sequence length="369" mass="40398">MQRKPRRIPSGRLSRLKPVELDPLAEYGLPSKGEKRLLSPKVQESYYSKIVARYLAFCTQAGDRAGLERQFAQLSLNVNNTNTNATSSPLLPPPPSQLGFAPTSASALASASSSNQQHLPFPRSNSADADATPNQDSDTLAQILSALRKLREGLVASHRHDHFATQVYFFSVRLGILASAYETYYPSLLHLLALHERHLSSPPPTTNPDPKKKNYPTPPTPTTPSSSSSAPLPPGALTPVEHHEAASYLILDAACRRGDLATAYALRSTHKLRDNKIDAVLAALAADNWVAWRRVRGSVDGYRARLLDCAERRVRGHTLKAFGRAYLSLPLGVLEGQTGCTWGELREGFGVGWELEEGGRVVIRRVQGR</sequence>
<organism evidence="2 3">
    <name type="scientific">Staphylotrichum tortipilum</name>
    <dbReference type="NCBI Taxonomy" id="2831512"/>
    <lineage>
        <taxon>Eukaryota</taxon>
        <taxon>Fungi</taxon>
        <taxon>Dikarya</taxon>
        <taxon>Ascomycota</taxon>
        <taxon>Pezizomycotina</taxon>
        <taxon>Sordariomycetes</taxon>
        <taxon>Sordariomycetidae</taxon>
        <taxon>Sordariales</taxon>
        <taxon>Chaetomiaceae</taxon>
        <taxon>Staphylotrichum</taxon>
    </lineage>
</organism>
<dbReference type="PANTHER" id="PTHR39398:SF1">
    <property type="entry name" value="CSN8_PSMD8_EIF3K DOMAIN-CONTAINING PROTEIN"/>
    <property type="match status" value="1"/>
</dbReference>